<accession>A0A3D9UZS2</accession>
<keyword evidence="3" id="KW-1185">Reference proteome</keyword>
<evidence type="ECO:0000256" key="1">
    <source>
        <dbReference type="SAM" id="SignalP"/>
    </source>
</evidence>
<dbReference type="AlphaFoldDB" id="A0A3D9UZS2"/>
<dbReference type="OrthoDB" id="5176683at2"/>
<feature type="signal peptide" evidence="1">
    <location>
        <begin position="1"/>
        <end position="19"/>
    </location>
</feature>
<reference evidence="2 3" key="1">
    <citation type="submission" date="2018-08" db="EMBL/GenBank/DDBJ databases">
        <title>Sequencing the genomes of 1000 actinobacteria strains.</title>
        <authorList>
            <person name="Klenk H.-P."/>
        </authorList>
    </citation>
    <scope>NUCLEOTIDE SEQUENCE [LARGE SCALE GENOMIC DNA]</scope>
    <source>
        <strain evidence="2 3">DSM 22891</strain>
    </source>
</reference>
<keyword evidence="1" id="KW-0732">Signal</keyword>
<organism evidence="2 3">
    <name type="scientific">Thermasporomyces composti</name>
    <dbReference type="NCBI Taxonomy" id="696763"/>
    <lineage>
        <taxon>Bacteria</taxon>
        <taxon>Bacillati</taxon>
        <taxon>Actinomycetota</taxon>
        <taxon>Actinomycetes</taxon>
        <taxon>Propionibacteriales</taxon>
        <taxon>Nocardioidaceae</taxon>
        <taxon>Thermasporomyces</taxon>
    </lineage>
</organism>
<dbReference type="EMBL" id="QTUC01000001">
    <property type="protein sequence ID" value="REF34676.1"/>
    <property type="molecule type" value="Genomic_DNA"/>
</dbReference>
<evidence type="ECO:0000313" key="2">
    <source>
        <dbReference type="EMBL" id="REF34676.1"/>
    </source>
</evidence>
<comment type="caution">
    <text evidence="2">The sequence shown here is derived from an EMBL/GenBank/DDBJ whole genome shotgun (WGS) entry which is preliminary data.</text>
</comment>
<dbReference type="Proteomes" id="UP000256485">
    <property type="component" value="Unassembled WGS sequence"/>
</dbReference>
<feature type="chain" id="PRO_5017561440" description="WD40 repeat protein" evidence="1">
    <location>
        <begin position="20"/>
        <end position="373"/>
    </location>
</feature>
<evidence type="ECO:0008006" key="4">
    <source>
        <dbReference type="Google" id="ProtNLM"/>
    </source>
</evidence>
<name>A0A3D9UZS2_THECX</name>
<proteinExistence type="predicted"/>
<evidence type="ECO:0000313" key="3">
    <source>
        <dbReference type="Proteomes" id="UP000256485"/>
    </source>
</evidence>
<dbReference type="RefSeq" id="WP_115848594.1">
    <property type="nucleotide sequence ID" value="NZ_QTUC01000001.1"/>
</dbReference>
<sequence length="373" mass="39948">MALGVATAALVFSGSAALATTLQPGAEGTRAVHAGDGSAQSEDVGLPKQYRTVDILRLRQGEAPAIPWADGAVLQDGDARVQLGSAPDSFVELTGGYAVRSRLDESADTWRLDFVRRNGSVEELGRGPVSAPAASRDKERFVWTTSKTGPDGSHVVSLYSGLGDGSVDNPGTFSLVSDSDYTPMGYVNEDFGFLLNPEGGTGRVEAWQPTTDDGSTLFQELQVTAVSEEDANHAAWASFVRQYDGEGRPCTTTVAFTGLLEYEDQWSSCELYPISFSPDGRYAVAVDSRTDGLGPGELIIVDTATGRRRMVLDVEVTQQVAWEPNGRLLFDAWHGTKVALVRCTVAGACERATSVRTHDLGHDPRSPFTLPRQ</sequence>
<dbReference type="SUPFAM" id="SSF82171">
    <property type="entry name" value="DPP6 N-terminal domain-like"/>
    <property type="match status" value="1"/>
</dbReference>
<protein>
    <recommendedName>
        <fullName evidence="4">WD40 repeat protein</fullName>
    </recommendedName>
</protein>
<gene>
    <name evidence="2" type="ORF">DFJ64_0037</name>
</gene>